<feature type="chain" id="PRO_5005864573" description="Outer membrane protein" evidence="1">
    <location>
        <begin position="24"/>
        <end position="244"/>
    </location>
</feature>
<comment type="caution">
    <text evidence="2">The sequence shown here is derived from an EMBL/GenBank/DDBJ whole genome shotgun (WGS) entry which is preliminary data.</text>
</comment>
<gene>
    <name evidence="2" type="ORF">M992_2618</name>
</gene>
<name>A0A0N0Z990_9GAMM</name>
<organism evidence="2 3">
    <name type="scientific">Moellerella wisconsensis ATCC 35017</name>
    <dbReference type="NCBI Taxonomy" id="1354267"/>
    <lineage>
        <taxon>Bacteria</taxon>
        <taxon>Pseudomonadati</taxon>
        <taxon>Pseudomonadota</taxon>
        <taxon>Gammaproteobacteria</taxon>
        <taxon>Enterobacterales</taxon>
        <taxon>Morganellaceae</taxon>
        <taxon>Moellerella</taxon>
    </lineage>
</organism>
<evidence type="ECO:0000313" key="2">
    <source>
        <dbReference type="EMBL" id="KPD02074.1"/>
    </source>
</evidence>
<proteinExistence type="predicted"/>
<dbReference type="Proteomes" id="UP000053226">
    <property type="component" value="Unassembled WGS sequence"/>
</dbReference>
<dbReference type="InterPro" id="IPR036709">
    <property type="entry name" value="Autotransporte_beta_dom_sf"/>
</dbReference>
<feature type="signal peptide" evidence="1">
    <location>
        <begin position="1"/>
        <end position="23"/>
    </location>
</feature>
<dbReference type="RefSeq" id="WP_053908997.1">
    <property type="nucleotide sequence ID" value="NZ_CAWMUS010000026.1"/>
</dbReference>
<accession>A0A0N0Z990</accession>
<sequence>MKKYDYSKFIPYVLLAIGAPAHADNWVFQLSPYLYMPNVTNTINTPYTSSMTLKRPFSDVYSALDQALFLQLIARKDHWITLADLNYAKLSQKGQIAIPHFGAQSASGNLKYISLSLLSGYRFTSSNYQQLSLDLLGGMRYWSFNSDLALSNYSLSLSKDWIEPVIASRFRYRLTPKISLVGYIDSSLSLDNQSWQWNTLLNYDLTDNITLSTGYKAQRISPELSKETVVSKSQGILVGFSSRF</sequence>
<dbReference type="SUPFAM" id="SSF103515">
    <property type="entry name" value="Autotransporter"/>
    <property type="match status" value="1"/>
</dbReference>
<protein>
    <recommendedName>
        <fullName evidence="4">Outer membrane protein</fullName>
    </recommendedName>
</protein>
<keyword evidence="3" id="KW-1185">Reference proteome</keyword>
<evidence type="ECO:0000313" key="3">
    <source>
        <dbReference type="Proteomes" id="UP000053226"/>
    </source>
</evidence>
<dbReference type="AlphaFoldDB" id="A0A0N0Z990"/>
<dbReference type="EMBL" id="LGAA01000026">
    <property type="protein sequence ID" value="KPD02074.1"/>
    <property type="molecule type" value="Genomic_DNA"/>
</dbReference>
<evidence type="ECO:0008006" key="4">
    <source>
        <dbReference type="Google" id="ProtNLM"/>
    </source>
</evidence>
<keyword evidence="1" id="KW-0732">Signal</keyword>
<reference evidence="2 3" key="1">
    <citation type="submission" date="2015-07" db="EMBL/GenBank/DDBJ databases">
        <title>ATOL: Assembling a taxonomically balanced genome-scale reconstruction of the evolutionary history of the Enterobacteriaceae.</title>
        <authorList>
            <person name="Plunkett G.III."/>
            <person name="Neeno-Eckwall E.C."/>
            <person name="Glasner J.D."/>
            <person name="Perna N.T."/>
        </authorList>
    </citation>
    <scope>NUCLEOTIDE SEQUENCE [LARGE SCALE GENOMIC DNA]</scope>
    <source>
        <strain evidence="2 3">ATCC 35017</strain>
    </source>
</reference>
<evidence type="ECO:0000256" key="1">
    <source>
        <dbReference type="SAM" id="SignalP"/>
    </source>
</evidence>
<dbReference type="OrthoDB" id="5725705at2"/>